<evidence type="ECO:0000313" key="2">
    <source>
        <dbReference type="Proteomes" id="UP000887574"/>
    </source>
</evidence>
<proteinExistence type="predicted"/>
<dbReference type="Proteomes" id="UP000887574">
    <property type="component" value="Unplaced"/>
</dbReference>
<organism evidence="2 3">
    <name type="scientific">Ditylenchus dipsaci</name>
    <dbReference type="NCBI Taxonomy" id="166011"/>
    <lineage>
        <taxon>Eukaryota</taxon>
        <taxon>Metazoa</taxon>
        <taxon>Ecdysozoa</taxon>
        <taxon>Nematoda</taxon>
        <taxon>Chromadorea</taxon>
        <taxon>Rhabditida</taxon>
        <taxon>Tylenchina</taxon>
        <taxon>Tylenchomorpha</taxon>
        <taxon>Sphaerularioidea</taxon>
        <taxon>Anguinidae</taxon>
        <taxon>Anguininae</taxon>
        <taxon>Ditylenchus</taxon>
    </lineage>
</organism>
<accession>A0A915D8A1</accession>
<name>A0A915D8A1_9BILA</name>
<dbReference type="AlphaFoldDB" id="A0A915D8A1"/>
<feature type="compositionally biased region" description="Basic residues" evidence="1">
    <location>
        <begin position="116"/>
        <end position="126"/>
    </location>
</feature>
<protein>
    <submittedName>
        <fullName evidence="3">Uncharacterized protein</fullName>
    </submittedName>
</protein>
<dbReference type="WBParaSite" id="jg1679">
    <property type="protein sequence ID" value="jg1679"/>
    <property type="gene ID" value="jg1679"/>
</dbReference>
<evidence type="ECO:0000256" key="1">
    <source>
        <dbReference type="SAM" id="MobiDB-lite"/>
    </source>
</evidence>
<feature type="region of interest" description="Disordered" evidence="1">
    <location>
        <begin position="86"/>
        <end position="126"/>
    </location>
</feature>
<reference evidence="3" key="1">
    <citation type="submission" date="2022-11" db="UniProtKB">
        <authorList>
            <consortium name="WormBaseParasite"/>
        </authorList>
    </citation>
    <scope>IDENTIFICATION</scope>
</reference>
<evidence type="ECO:0000313" key="3">
    <source>
        <dbReference type="WBParaSite" id="jg1679"/>
    </source>
</evidence>
<sequence>MDPDIQKALDLIVADPQKNFPRFLFESDVLATVDILNRMVVLHPTTIAEKGGSGNGHSLAIQCLWCWQDLMESTYGLSPVVDELRQTDSVEDQDKTRIKRAPSGRNSATNEAQPAKRIRGRQCRGG</sequence>
<keyword evidence="2" id="KW-1185">Reference proteome</keyword>
<feature type="compositionally biased region" description="Basic and acidic residues" evidence="1">
    <location>
        <begin position="86"/>
        <end position="96"/>
    </location>
</feature>